<dbReference type="InterPro" id="IPR052336">
    <property type="entry name" value="MlaD_Phospholipid_Transporter"/>
</dbReference>
<feature type="domain" description="Mce/MlaD" evidence="1">
    <location>
        <begin position="37"/>
        <end position="113"/>
    </location>
</feature>
<accession>A0ABT6NQT3</accession>
<evidence type="ECO:0000313" key="3">
    <source>
        <dbReference type="Proteomes" id="UP001160301"/>
    </source>
</evidence>
<protein>
    <submittedName>
        <fullName evidence="2">MlaD family protein</fullName>
    </submittedName>
</protein>
<gene>
    <name evidence="2" type="ORF">QHF89_14185</name>
</gene>
<name>A0ABT6NQT3_9BACT</name>
<keyword evidence="3" id="KW-1185">Reference proteome</keyword>
<evidence type="ECO:0000259" key="1">
    <source>
        <dbReference type="Pfam" id="PF02470"/>
    </source>
</evidence>
<proteinExistence type="predicted"/>
<dbReference type="InterPro" id="IPR003399">
    <property type="entry name" value="Mce/MlaD"/>
</dbReference>
<dbReference type="RefSeq" id="WP_284720467.1">
    <property type="nucleotide sequence ID" value="NZ_JARZHI010000010.1"/>
</dbReference>
<dbReference type="Proteomes" id="UP001160301">
    <property type="component" value="Unassembled WGS sequence"/>
</dbReference>
<reference evidence="2 3" key="1">
    <citation type="submission" date="2023-04" db="EMBL/GenBank/DDBJ databases">
        <title>The genome sequence of Polyangium sorediatum DSM14670.</title>
        <authorList>
            <person name="Zhang X."/>
        </authorList>
    </citation>
    <scope>NUCLEOTIDE SEQUENCE [LARGE SCALE GENOMIC DNA]</scope>
    <source>
        <strain evidence="2 3">DSM 14670</strain>
    </source>
</reference>
<evidence type="ECO:0000313" key="2">
    <source>
        <dbReference type="EMBL" id="MDI1430636.1"/>
    </source>
</evidence>
<dbReference type="PANTHER" id="PTHR33371">
    <property type="entry name" value="INTERMEMBRANE PHOSPHOLIPID TRANSPORT SYSTEM BINDING PROTEIN MLAD-RELATED"/>
    <property type="match status" value="1"/>
</dbReference>
<dbReference type="Pfam" id="PF02470">
    <property type="entry name" value="MlaD"/>
    <property type="match status" value="1"/>
</dbReference>
<dbReference type="EMBL" id="JARZHI010000010">
    <property type="protein sequence ID" value="MDI1430636.1"/>
    <property type="molecule type" value="Genomic_DNA"/>
</dbReference>
<comment type="caution">
    <text evidence="2">The sequence shown here is derived from an EMBL/GenBank/DDBJ whole genome shotgun (WGS) entry which is preliminary data.</text>
</comment>
<organism evidence="2 3">
    <name type="scientific">Polyangium sorediatum</name>
    <dbReference type="NCBI Taxonomy" id="889274"/>
    <lineage>
        <taxon>Bacteria</taxon>
        <taxon>Pseudomonadati</taxon>
        <taxon>Myxococcota</taxon>
        <taxon>Polyangia</taxon>
        <taxon>Polyangiales</taxon>
        <taxon>Polyangiaceae</taxon>
        <taxon>Polyangium</taxon>
    </lineage>
</organism>
<dbReference type="PANTHER" id="PTHR33371:SF4">
    <property type="entry name" value="INTERMEMBRANE PHOSPHOLIPID TRANSPORT SYSTEM BINDING PROTEIN MLAD"/>
    <property type="match status" value="1"/>
</dbReference>
<sequence length="488" mass="53824">MGIEVNKGAKVGLMTVALAAAAWGAYRFISPDAGTENGYRVWAYLPDVTGVAPHSRVMIQGIQVGTVDRIWLDGGKARVDIKMFPTAPLYDDAAIGKRATSLIGEYYIVLAPGTEGTPRIPDRGQITHYIEEPSIQSLQGQVSEILKDVKTVTESLKGTVGSDTGKDQLEKILKNLAEVTEALNETVKENRTAVRDTINNINTITQNSQPNINAILDNLRQVTGDVRKMTSAPGENGKGGELRNAATRIDKATSSLESALAHADNVAARIDRGEGTLGKLSKDETLINEVESAVGDVGDLVGGMGRLQTIVGLRTDYNFLANTIKSYVELRLQPSEDKYYLIELVNDPRGLTTFEQIDVDTTNPNDPPHYREVRTVTTNAFRFSFQFAKRFGPFTGRFGIKESTGGIGLDLHLLDDRFELRQDLFGFGEQVSPRWRVALAYEFIRKLWLLGGVDDILNADRRDYFIGLQLRFNDKDLKTILPFAPPVF</sequence>